<dbReference type="InterPro" id="IPR029787">
    <property type="entry name" value="Nucleotide_cyclase"/>
</dbReference>
<dbReference type="CDD" id="cd01948">
    <property type="entry name" value="EAL"/>
    <property type="match status" value="1"/>
</dbReference>
<feature type="domain" description="GGDEF" evidence="6">
    <location>
        <begin position="463"/>
        <end position="596"/>
    </location>
</feature>
<dbReference type="PANTHER" id="PTHR44757:SF2">
    <property type="entry name" value="BIOFILM ARCHITECTURE MAINTENANCE PROTEIN MBAA"/>
    <property type="match status" value="1"/>
</dbReference>
<dbReference type="InterPro" id="IPR000014">
    <property type="entry name" value="PAS"/>
</dbReference>
<proteinExistence type="predicted"/>
<feature type="domain" description="PAS" evidence="4">
    <location>
        <begin position="308"/>
        <end position="344"/>
    </location>
</feature>
<dbReference type="InterPro" id="IPR052155">
    <property type="entry name" value="Biofilm_reg_signaling"/>
</dbReference>
<dbReference type="PANTHER" id="PTHR44757">
    <property type="entry name" value="DIGUANYLATE CYCLASE DGCP"/>
    <property type="match status" value="1"/>
</dbReference>
<dbReference type="Gene3D" id="3.40.50.2300">
    <property type="match status" value="1"/>
</dbReference>
<dbReference type="Proteomes" id="UP000249046">
    <property type="component" value="Unassembled WGS sequence"/>
</dbReference>
<dbReference type="SMART" id="SM00052">
    <property type="entry name" value="EAL"/>
    <property type="match status" value="1"/>
</dbReference>
<dbReference type="SUPFAM" id="SSF141868">
    <property type="entry name" value="EAL domain-like"/>
    <property type="match status" value="1"/>
</dbReference>
<dbReference type="InterPro" id="IPR000160">
    <property type="entry name" value="GGDEF_dom"/>
</dbReference>
<dbReference type="PROSITE" id="PS50112">
    <property type="entry name" value="PAS"/>
    <property type="match status" value="1"/>
</dbReference>
<dbReference type="EMBL" id="QFPO01000006">
    <property type="protein sequence ID" value="PZQ15414.1"/>
    <property type="molecule type" value="Genomic_DNA"/>
</dbReference>
<dbReference type="InterPro" id="IPR035919">
    <property type="entry name" value="EAL_sf"/>
</dbReference>
<dbReference type="PROSITE" id="PS50883">
    <property type="entry name" value="EAL"/>
    <property type="match status" value="1"/>
</dbReference>
<reference evidence="7 8" key="1">
    <citation type="submission" date="2017-08" db="EMBL/GenBank/DDBJ databases">
        <title>Infants hospitalized years apart are colonized by the same room-sourced microbial strains.</title>
        <authorList>
            <person name="Brooks B."/>
            <person name="Olm M.R."/>
            <person name="Firek B.A."/>
            <person name="Baker R."/>
            <person name="Thomas B.C."/>
            <person name="Morowitz M.J."/>
            <person name="Banfield J.F."/>
        </authorList>
    </citation>
    <scope>NUCLEOTIDE SEQUENCE [LARGE SCALE GENOMIC DNA]</scope>
    <source>
        <strain evidence="7">S2_005_003_R2_42</strain>
    </source>
</reference>
<gene>
    <name evidence="7" type="ORF">DI564_08755</name>
</gene>
<keyword evidence="1" id="KW-0597">Phosphoprotein</keyword>
<dbReference type="Gene3D" id="3.30.70.270">
    <property type="match status" value="1"/>
</dbReference>
<dbReference type="PROSITE" id="PS50110">
    <property type="entry name" value="RESPONSE_REGULATORY"/>
    <property type="match status" value="1"/>
</dbReference>
<dbReference type="InterPro" id="IPR035965">
    <property type="entry name" value="PAS-like_dom_sf"/>
</dbReference>
<protein>
    <recommendedName>
        <fullName evidence="9">EAL domain-containing protein</fullName>
    </recommendedName>
</protein>
<evidence type="ECO:0000313" key="7">
    <source>
        <dbReference type="EMBL" id="PZQ15414.1"/>
    </source>
</evidence>
<dbReference type="InterPro" id="IPR011006">
    <property type="entry name" value="CheY-like_superfamily"/>
</dbReference>
<dbReference type="SMART" id="SM00448">
    <property type="entry name" value="REC"/>
    <property type="match status" value="1"/>
</dbReference>
<name>A0A2W5KI05_9GAMM</name>
<feature type="domain" description="EAL" evidence="5">
    <location>
        <begin position="607"/>
        <end position="884"/>
    </location>
</feature>
<dbReference type="SMART" id="SM00091">
    <property type="entry name" value="PAS"/>
    <property type="match status" value="1"/>
</dbReference>
<dbReference type="PROSITE" id="PS50887">
    <property type="entry name" value="GGDEF"/>
    <property type="match status" value="1"/>
</dbReference>
<dbReference type="SUPFAM" id="SSF52172">
    <property type="entry name" value="CheY-like"/>
    <property type="match status" value="1"/>
</dbReference>
<dbReference type="CDD" id="cd00130">
    <property type="entry name" value="PAS"/>
    <property type="match status" value="1"/>
</dbReference>
<sequence>MATRTASRRSAATTHRSECRAHGVRTSLDGSQRSSGGLLSGILLVERSSTLSHLLRRTLNAARLPPRAELASYLDAHDHLRKSVGANQGYSLAVIGAPPRANREFLALLDYLGRNPTAPSAILLAHESSAEAASWARSCRNGRLLLWSNFARLPALIGELHPLGIAPVASEAPAPVRAGQLRILFVDDSHSVRHAYRQLLERSGFAVDTAGSVAEALARAAGAHHDLAIVDYFLPDGTGDELCRRLGAQPTPPLLAVLTGTYRDDIIQRCLAAGAGECLFKTETKDLFLARVRRLARQVELERSAAAERERLEGILGSVRDGVFGLDASGRISFVNPTALDLLGHADDVALLGTDVDRHLGGYGATARALREALEAGAPVRDLEAVLTRADGAPLAVTYTLLPLNDPRQREGAALIFRDASGQRDIERLHWELTHDHLTGLLNGRRFNELLAAEIARLGEQGGYSALLYIDIDRFNQVIDAGGQTAADRMLAELADALRDQLGQYDQAARLEGDRLAVLLSRVELDQVHAQAEHYRALVRQRRYRAGDHWRAATASLGVAILGPGTPSVEHALEQARMACKTAKQRGRDQTEINSGHRDARVARELEAGWTERIRAALEYDRLVLLAQAIVPIGALPEHERDVVERHGWRIDGGSAGSGREYLFEVLTRMVGKGGQLITPSVFVPMAERVGLMPRFDLWVFRHLLEQLVKLPMPEEVPVTFTVNLSGITLDDAPTLQAIEEAIVGSGVPPRRLMIEITETSELVSLRLARRFIGRMRALGCRFALDDFGIGFSSFSHLRDLDVDFVKIDGSFVEAMTTSDMDRKMIVSISQLAHSLGLQVIGEHVESFGSVQALRAAGVDYAQGHWIGEPRLLHKLELPTLLLPRTAAPSTATDAVPQTATAAAD</sequence>
<evidence type="ECO:0000256" key="2">
    <source>
        <dbReference type="SAM" id="MobiDB-lite"/>
    </source>
</evidence>
<dbReference type="AlphaFoldDB" id="A0A2W5KI05"/>
<evidence type="ECO:0000256" key="1">
    <source>
        <dbReference type="PROSITE-ProRule" id="PRU00169"/>
    </source>
</evidence>
<dbReference type="SUPFAM" id="SSF55785">
    <property type="entry name" value="PYP-like sensor domain (PAS domain)"/>
    <property type="match status" value="1"/>
</dbReference>
<dbReference type="CDD" id="cd01949">
    <property type="entry name" value="GGDEF"/>
    <property type="match status" value="1"/>
</dbReference>
<evidence type="ECO:0008006" key="9">
    <source>
        <dbReference type="Google" id="ProtNLM"/>
    </source>
</evidence>
<feature type="compositionally biased region" description="Low complexity" evidence="2">
    <location>
        <begin position="1"/>
        <end position="14"/>
    </location>
</feature>
<dbReference type="InterPro" id="IPR001633">
    <property type="entry name" value="EAL_dom"/>
</dbReference>
<dbReference type="Gene3D" id="3.20.20.450">
    <property type="entry name" value="EAL domain"/>
    <property type="match status" value="1"/>
</dbReference>
<feature type="modified residue" description="4-aspartylphosphate" evidence="1">
    <location>
        <position position="231"/>
    </location>
</feature>
<dbReference type="CDD" id="cd00156">
    <property type="entry name" value="REC"/>
    <property type="match status" value="1"/>
</dbReference>
<evidence type="ECO:0000259" key="5">
    <source>
        <dbReference type="PROSITE" id="PS50883"/>
    </source>
</evidence>
<dbReference type="Pfam" id="PF00563">
    <property type="entry name" value="EAL"/>
    <property type="match status" value="1"/>
</dbReference>
<evidence type="ECO:0000259" key="4">
    <source>
        <dbReference type="PROSITE" id="PS50112"/>
    </source>
</evidence>
<evidence type="ECO:0000259" key="6">
    <source>
        <dbReference type="PROSITE" id="PS50887"/>
    </source>
</evidence>
<dbReference type="InterPro" id="IPR013656">
    <property type="entry name" value="PAS_4"/>
</dbReference>
<dbReference type="Gene3D" id="3.30.450.20">
    <property type="entry name" value="PAS domain"/>
    <property type="match status" value="1"/>
</dbReference>
<evidence type="ECO:0000313" key="8">
    <source>
        <dbReference type="Proteomes" id="UP000249046"/>
    </source>
</evidence>
<dbReference type="InterPro" id="IPR043128">
    <property type="entry name" value="Rev_trsase/Diguanyl_cyclase"/>
</dbReference>
<dbReference type="Pfam" id="PF00072">
    <property type="entry name" value="Response_reg"/>
    <property type="match status" value="1"/>
</dbReference>
<organism evidence="7 8">
    <name type="scientific">Rhodanobacter denitrificans</name>
    <dbReference type="NCBI Taxonomy" id="666685"/>
    <lineage>
        <taxon>Bacteria</taxon>
        <taxon>Pseudomonadati</taxon>
        <taxon>Pseudomonadota</taxon>
        <taxon>Gammaproteobacteria</taxon>
        <taxon>Lysobacterales</taxon>
        <taxon>Rhodanobacteraceae</taxon>
        <taxon>Rhodanobacter</taxon>
    </lineage>
</organism>
<dbReference type="InterPro" id="IPR001789">
    <property type="entry name" value="Sig_transdc_resp-reg_receiver"/>
</dbReference>
<accession>A0A2W5KI05</accession>
<feature type="region of interest" description="Disordered" evidence="2">
    <location>
        <begin position="1"/>
        <end position="35"/>
    </location>
</feature>
<dbReference type="Pfam" id="PF08448">
    <property type="entry name" value="PAS_4"/>
    <property type="match status" value="1"/>
</dbReference>
<dbReference type="Pfam" id="PF00990">
    <property type="entry name" value="GGDEF"/>
    <property type="match status" value="1"/>
</dbReference>
<evidence type="ECO:0000259" key="3">
    <source>
        <dbReference type="PROSITE" id="PS50110"/>
    </source>
</evidence>
<feature type="domain" description="Response regulatory" evidence="3">
    <location>
        <begin position="182"/>
        <end position="296"/>
    </location>
</feature>
<dbReference type="GO" id="GO:0000160">
    <property type="term" value="P:phosphorelay signal transduction system"/>
    <property type="evidence" value="ECO:0007669"/>
    <property type="project" value="InterPro"/>
</dbReference>
<dbReference type="NCBIfam" id="TIGR00254">
    <property type="entry name" value="GGDEF"/>
    <property type="match status" value="1"/>
</dbReference>
<comment type="caution">
    <text evidence="7">The sequence shown here is derived from an EMBL/GenBank/DDBJ whole genome shotgun (WGS) entry which is preliminary data.</text>
</comment>
<dbReference type="SMART" id="SM00267">
    <property type="entry name" value="GGDEF"/>
    <property type="match status" value="1"/>
</dbReference>
<dbReference type="SUPFAM" id="SSF55073">
    <property type="entry name" value="Nucleotide cyclase"/>
    <property type="match status" value="1"/>
</dbReference>
<dbReference type="NCBIfam" id="TIGR00229">
    <property type="entry name" value="sensory_box"/>
    <property type="match status" value="1"/>
</dbReference>